<dbReference type="InterPro" id="IPR006076">
    <property type="entry name" value="FAD-dep_OxRdtase"/>
</dbReference>
<dbReference type="AlphaFoldDB" id="A0A1G9F339"/>
<dbReference type="InterPro" id="IPR038010">
    <property type="entry name" value="YhfW_C"/>
</dbReference>
<keyword evidence="2" id="KW-0479">Metal-binding</keyword>
<proteinExistence type="predicted"/>
<name>A0A1G9F339_9FIRM</name>
<dbReference type="InterPro" id="IPR017941">
    <property type="entry name" value="Rieske_2Fe-2S"/>
</dbReference>
<dbReference type="PANTHER" id="PTHR13847">
    <property type="entry name" value="SARCOSINE DEHYDROGENASE-RELATED"/>
    <property type="match status" value="1"/>
</dbReference>
<evidence type="ECO:0000256" key="5">
    <source>
        <dbReference type="ARBA" id="ARBA00023157"/>
    </source>
</evidence>
<dbReference type="GO" id="GO:0016020">
    <property type="term" value="C:membrane"/>
    <property type="evidence" value="ECO:0007669"/>
    <property type="project" value="InterPro"/>
</dbReference>
<dbReference type="STRING" id="393762.SAMN05660472_02071"/>
<dbReference type="PANTHER" id="PTHR13847:SF274">
    <property type="entry name" value="RIESKE 2FE-2S IRON-SULFUR PROTEIN YHFW-RELATED"/>
    <property type="match status" value="1"/>
</dbReference>
<keyword evidence="4" id="KW-0411">Iron-sulfur</keyword>
<evidence type="ECO:0000256" key="2">
    <source>
        <dbReference type="ARBA" id="ARBA00022723"/>
    </source>
</evidence>
<evidence type="ECO:0000259" key="6">
    <source>
        <dbReference type="PROSITE" id="PS51296"/>
    </source>
</evidence>
<dbReference type="SUPFAM" id="SSF50022">
    <property type="entry name" value="ISP domain"/>
    <property type="match status" value="1"/>
</dbReference>
<dbReference type="EMBL" id="FNFP01000004">
    <property type="protein sequence ID" value="SDK82804.1"/>
    <property type="molecule type" value="Genomic_DNA"/>
</dbReference>
<sequence>MDIQHINPQSYWLSSREKPSYSPLQEDITVDVAIVGGGMVGITTGFFLKQEGLKIAILEADGILQGTTGHTTAKITSQHSLIYDKIKRQLGQEKAQQYASANEAAIQIMGELIQDKNIDCDFSWQSAYIYTQSHDYVQQIIDETKTAASLGIKAEYVEEIPLPFPVKAAVRFDGQAQFHPRKYLLALAKEIPGDGCHIFENTKVLDIQQDNCPIVITAGGRKVTASKVIVASHYPFYDKPGLYFSRVYPNRSYVLGVKMKEKFPGGMYINAEQPTRSLRAQRLEDSELILVGGEHHKTGHGKSTLEHYRNLAKFAHETFPVEDILYRWSAQDGYTMDGIPYIGQLSSSTPNIYVATGFGKWGMTTSTVAAIIFRDLILKKDNPWNSLYNPSRFTPTASVPSFVKENADVAMNFIGGKIFTPSFEGKLKNNEGKVIEVEGHRVGAYRDEKGQLHLVDTTCTHLGCEVNWNDAEKTWDCPCHGSRFSIEGDIVEGPALKPLKKLH</sequence>
<dbReference type="GO" id="GO:0004497">
    <property type="term" value="F:monooxygenase activity"/>
    <property type="evidence" value="ECO:0007669"/>
    <property type="project" value="UniProtKB-ARBA"/>
</dbReference>
<evidence type="ECO:0000313" key="8">
    <source>
        <dbReference type="Proteomes" id="UP000198718"/>
    </source>
</evidence>
<dbReference type="InterPro" id="IPR005805">
    <property type="entry name" value="Rieske_Fe-S_prot_C"/>
</dbReference>
<dbReference type="RefSeq" id="WP_090553623.1">
    <property type="nucleotide sequence ID" value="NZ_FNFP01000004.1"/>
</dbReference>
<dbReference type="CDD" id="cd03477">
    <property type="entry name" value="Rieske_YhfW_C"/>
    <property type="match status" value="1"/>
</dbReference>
<gene>
    <name evidence="7" type="ORF">SAMN05660472_02071</name>
</gene>
<feature type="domain" description="Rieske" evidence="6">
    <location>
        <begin position="419"/>
        <end position="503"/>
    </location>
</feature>
<dbReference type="PROSITE" id="PS51296">
    <property type="entry name" value="RIESKE"/>
    <property type="match status" value="1"/>
</dbReference>
<dbReference type="InterPro" id="IPR036922">
    <property type="entry name" value="Rieske_2Fe-2S_sf"/>
</dbReference>
<dbReference type="GO" id="GO:0046872">
    <property type="term" value="F:metal ion binding"/>
    <property type="evidence" value="ECO:0007669"/>
    <property type="project" value="UniProtKB-KW"/>
</dbReference>
<dbReference type="FunFam" id="2.102.10.10:FF:000014">
    <property type="entry name" value="Oxidoreductase, FAD dependent"/>
    <property type="match status" value="1"/>
</dbReference>
<evidence type="ECO:0000313" key="7">
    <source>
        <dbReference type="EMBL" id="SDK82804.1"/>
    </source>
</evidence>
<keyword evidence="8" id="KW-1185">Reference proteome</keyword>
<organism evidence="7 8">
    <name type="scientific">Natronincola ferrireducens</name>
    <dbReference type="NCBI Taxonomy" id="393762"/>
    <lineage>
        <taxon>Bacteria</taxon>
        <taxon>Bacillati</taxon>
        <taxon>Bacillota</taxon>
        <taxon>Clostridia</taxon>
        <taxon>Peptostreptococcales</taxon>
        <taxon>Natronincolaceae</taxon>
        <taxon>Natronincola</taxon>
    </lineage>
</organism>
<dbReference type="Gene3D" id="3.50.50.60">
    <property type="entry name" value="FAD/NAD(P)-binding domain"/>
    <property type="match status" value="1"/>
</dbReference>
<dbReference type="PRINTS" id="PR00162">
    <property type="entry name" value="RIESKE"/>
</dbReference>
<keyword evidence="1" id="KW-0001">2Fe-2S</keyword>
<keyword evidence="3" id="KW-0408">Iron</keyword>
<dbReference type="InterPro" id="IPR036188">
    <property type="entry name" value="FAD/NAD-bd_sf"/>
</dbReference>
<evidence type="ECO:0000256" key="3">
    <source>
        <dbReference type="ARBA" id="ARBA00023004"/>
    </source>
</evidence>
<dbReference type="SUPFAM" id="SSF51971">
    <property type="entry name" value="Nucleotide-binding domain"/>
    <property type="match status" value="1"/>
</dbReference>
<dbReference type="Proteomes" id="UP000198718">
    <property type="component" value="Unassembled WGS sequence"/>
</dbReference>
<dbReference type="GO" id="GO:0051537">
    <property type="term" value="F:2 iron, 2 sulfur cluster binding"/>
    <property type="evidence" value="ECO:0007669"/>
    <property type="project" value="UniProtKB-KW"/>
</dbReference>
<dbReference type="Pfam" id="PF01266">
    <property type="entry name" value="DAO"/>
    <property type="match status" value="1"/>
</dbReference>
<dbReference type="Gene3D" id="3.30.9.10">
    <property type="entry name" value="D-Amino Acid Oxidase, subunit A, domain 2"/>
    <property type="match status" value="1"/>
</dbReference>
<dbReference type="GO" id="GO:0005737">
    <property type="term" value="C:cytoplasm"/>
    <property type="evidence" value="ECO:0007669"/>
    <property type="project" value="TreeGrafter"/>
</dbReference>
<dbReference type="GO" id="GO:0016705">
    <property type="term" value="F:oxidoreductase activity, acting on paired donors, with incorporation or reduction of molecular oxygen"/>
    <property type="evidence" value="ECO:0007669"/>
    <property type="project" value="UniProtKB-ARBA"/>
</dbReference>
<dbReference type="OrthoDB" id="9767869at2"/>
<dbReference type="Pfam" id="PF00355">
    <property type="entry name" value="Rieske"/>
    <property type="match status" value="1"/>
</dbReference>
<evidence type="ECO:0000256" key="4">
    <source>
        <dbReference type="ARBA" id="ARBA00023014"/>
    </source>
</evidence>
<evidence type="ECO:0000256" key="1">
    <source>
        <dbReference type="ARBA" id="ARBA00022714"/>
    </source>
</evidence>
<accession>A0A1G9F339</accession>
<dbReference type="Gene3D" id="2.102.10.10">
    <property type="entry name" value="Rieske [2Fe-2S] iron-sulphur domain"/>
    <property type="match status" value="1"/>
</dbReference>
<protein>
    <submittedName>
        <fullName evidence="7">Glycine/D-amino acid oxidase</fullName>
    </submittedName>
</protein>
<keyword evidence="5" id="KW-1015">Disulfide bond</keyword>
<reference evidence="7 8" key="1">
    <citation type="submission" date="2016-10" db="EMBL/GenBank/DDBJ databases">
        <authorList>
            <person name="de Groot N.N."/>
        </authorList>
    </citation>
    <scope>NUCLEOTIDE SEQUENCE [LARGE SCALE GENOMIC DNA]</scope>
    <source>
        <strain evidence="7 8">DSM 18346</strain>
    </source>
</reference>